<dbReference type="InterPro" id="IPR000859">
    <property type="entry name" value="CUB_dom"/>
</dbReference>
<protein>
    <recommendedName>
        <fullName evidence="3">CUB domain-containing protein</fullName>
    </recommendedName>
</protein>
<accession>A0A6A5A0B6</accession>
<organism evidence="4">
    <name type="scientific">Aphanomyces stellatus</name>
    <dbReference type="NCBI Taxonomy" id="120398"/>
    <lineage>
        <taxon>Eukaryota</taxon>
        <taxon>Sar</taxon>
        <taxon>Stramenopiles</taxon>
        <taxon>Oomycota</taxon>
        <taxon>Saprolegniomycetes</taxon>
        <taxon>Saprolegniales</taxon>
        <taxon>Verrucalvaceae</taxon>
        <taxon>Aphanomyces</taxon>
    </lineage>
</organism>
<dbReference type="PROSITE" id="PS01180">
    <property type="entry name" value="CUB"/>
    <property type="match status" value="1"/>
</dbReference>
<proteinExistence type="predicted"/>
<dbReference type="SMART" id="SM00710">
    <property type="entry name" value="PbH1"/>
    <property type="match status" value="10"/>
</dbReference>
<dbReference type="OrthoDB" id="77931at2759"/>
<keyword evidence="2" id="KW-0472">Membrane</keyword>
<dbReference type="SUPFAM" id="SSF51126">
    <property type="entry name" value="Pectin lyase-like"/>
    <property type="match status" value="3"/>
</dbReference>
<feature type="transmembrane region" description="Helical" evidence="2">
    <location>
        <begin position="2212"/>
        <end position="2232"/>
    </location>
</feature>
<dbReference type="SUPFAM" id="SSF49854">
    <property type="entry name" value="Spermadhesin, CUB domain"/>
    <property type="match status" value="1"/>
</dbReference>
<comment type="caution">
    <text evidence="4">The sequence shown here is derived from an EMBL/GenBank/DDBJ whole genome shotgun (WGS) entry which is preliminary data.</text>
</comment>
<dbReference type="InterPro" id="IPR012334">
    <property type="entry name" value="Pectin_lyas_fold"/>
</dbReference>
<dbReference type="SUPFAM" id="SSF49899">
    <property type="entry name" value="Concanavalin A-like lectins/glucanases"/>
    <property type="match status" value="1"/>
</dbReference>
<feature type="non-terminal residue" evidence="4">
    <location>
        <position position="1"/>
    </location>
</feature>
<reference evidence="4" key="1">
    <citation type="submission" date="2019-06" db="EMBL/GenBank/DDBJ databases">
        <title>Genomics analysis of Aphanomyces spp. identifies a new class of oomycete effector associated with host adaptation.</title>
        <authorList>
            <person name="Gaulin E."/>
        </authorList>
    </citation>
    <scope>NUCLEOTIDE SEQUENCE</scope>
    <source>
        <strain evidence="4">CBS 578.67</strain>
    </source>
</reference>
<sequence length="2365" mass="250331">YLPLNCSWHFRNSRGVVVLDVQNVALDTSESLSIYEGDKVVPMYLFRYNLTSQLAMDRAVYFNRGATTYSNVIFQNVTMYDATATLWPTTAQIPGCNQTFHIVQYRRGQSCVDATAFGLSRTLAIQLIQTYWNLQSSDAYASTITPIQLYFNTFDATTANVSVEYTQTMLNGTVMTPNIAAFRFIKRTSQPYLTCKTGSDVGLDHLTLGQSFVLYQQRDLTSSTFKVQNSLASPIFNFAGTWTSDSSKAFSGIYRVPFVLNQLTSPPSFTLVVSAKVALTGNVQYIFAQEENANGSMLLKLVPTSRGVGLWVLGSYGMNDGAQSSNPVSNALDTVNLAITFSSGVISYFVNGVRHSSFDTVQTCSSGNCAPAITGFADISHGIVIGGRLVAGQSADMWGGTIYSVQLYNVVLGEAAIASLAMGVTALATTLKSTAINAVYSTTHATISSMEVGSVALDTTGASVTSRVIRVWNVWRYGCQTPPSSYQLGITSLSATLNSTIQTLVWNAFDDTAALVSWSTTASTNSFHQTSLIRTKQYGYNLTSDYILNSLVAYGSNIESIPYRITRLYVNSLSSTSATVSFTYVDSLLVSRDATAGFVASNNAWQGPLSVDRLVPPNFGTLPPTRCRQNSMVQLTASAGIITNGESSQWSTTSWGTTCGWSLQAPPGQNITISFDFFYIACVEGALTIVDNSASMSTPLCGSLAGQSYSYRGNLTVTFTMVQRLGPIILSTGFYAKYAFSGHSTVIDTTSVPVTYSPWQVVQSVDFGSTQCQLDTTNISVTNPWQVVSVTPAASFNSTCYDTDSHPPDSTWVVNAFDGSVGSPSCSQWLTDESMPWTAYSIQTSGPTELSTAAPTLVTQTSAARVIKSPNISSLFFKSTNSTVELRYESPLGGCGRVCLKYYQPHVYFAAPPSYRPANGNMGDGSRDNPFTNSFAYLIASVLQAGDMLRLFPGRYEGTDYCNLILSQSIIVESISGSNVTTVDCQGTSRGWQLTHTTGLSIVKGLTFTNCIVTASPMTGAALFISGKAHVDSCVFQNNQHKAQGTVAIVAPSIAKVLSSTFVSNSGKCTLAILSATAMVQNCFFSRNVNTDNGALYVSKYVEADMSLANAATANISNTSFTSNLDTSAITISSSSIVRLDQSLLQANFVGGISIDGSYLVLTSTIVQGHSDTGLALTGGATVLSSLCTFTNNFGSQGGAVAMSSSSWIGSFNLYQNNAASISGGAISGTLSTFTEISSHFVNNVASSQLGGVLASGGAVAFSNGPKLEIENTTFESNKANGAGGAVLLINTSAVVASNTFFNNKAGTWLQASAGILQTSFVRFQSNNFVFNAASGGGGAVSMDTTRAVSFSLDIFESNQGLQGDGGAVQITSSTNIAFGSIFVHNCSANRDTQCLSCQSISSGGTILSDGSTITLSNLLINNTVSGQNGGGIVIQSQTTNAVLSNVTISNGRAAKGGALYIVDCVIPQGNVEALYIVNVTTSSIGGAIYAVLAQLWLDQVISKSTSSENGGFMSLEASTVMLSNSVVQLAVASVNGGAIYAIVSTFSTVLTKLLTNAAGNYGGSVYGFASTIHLDNSIVDSSVANLGGGIYASSSTVHLGSSLVTRNQAGTGGGLCSDLTNVLVEGSTFDRNYAAGMGGAASLSFNLVQLSNSTFSNNDAKQGGAFMLTKVDAFTIQGCNFTNNTAHVDPISQNSSISNSLFQSNGAFGASGGAIYATMLGMVPVFEILVQNTSFVSNQAGAGGAMYLETVLVHLNGSIFQSNLALSGGGGGIYWNGVEPLQLQSAAAATFIANHALCGPNYASIPYALLPQYSPTASRENSAQAFQGTFIVLVVDQYMQTVATENNSIVSLATSTTGASMTGVFQVTAVNGVCNFSQAGVQQMPGQNATVSVFSPNLRPLATVDIPVRMCVRGEVIPVGFSKCVRCAYGKYSWNTSDTICHDCPVGAVCGGGDAVSATDGYWRFQNSTGVCTDSKNPYDNCALNQCLGSSCRGCVQGSQQATVQINSTNNDVLLMLSDTTNYQINETLYAAGISVQVVAVTSDHLVVTASSQLPTVGSVDVYTCQPEVCAVGYVGNLCLQCDVGYTRSGKSSCVGCPTNFALTIFVLILGAIAIVIVIVVLIIMAINKAKKGSSITSILTKIFTSYMQLIVLAESFNVNWPQEVTVMFNTQGLVASPGNKLISIECLMNYYKVKSDIGTINAMSNYYSQLIVFLLLPVVGVLAPVTFWTLRFWMLRSRQFIQDWNHIVKPVNGLISTTDLPAMFEKLQLHPSDLVLLDVRAKTEAGPVPIAEVKHAYLLAIYGETRAKLNLSIVVIMFLIHPSLTNQLFQMFSCSQLGTDADGNALYFMDPDLDVPCYTTSHY</sequence>
<dbReference type="CDD" id="cd00041">
    <property type="entry name" value="CUB"/>
    <property type="match status" value="1"/>
</dbReference>
<dbReference type="Gene3D" id="2.160.20.10">
    <property type="entry name" value="Single-stranded right-handed beta-helix, Pectin lyase-like"/>
    <property type="match status" value="1"/>
</dbReference>
<keyword evidence="1" id="KW-1015">Disulfide bond</keyword>
<evidence type="ECO:0000256" key="1">
    <source>
        <dbReference type="ARBA" id="ARBA00023157"/>
    </source>
</evidence>
<feature type="non-terminal residue" evidence="4">
    <location>
        <position position="2365"/>
    </location>
</feature>
<dbReference type="EMBL" id="VJMH01000508">
    <property type="protein sequence ID" value="KAF0715861.1"/>
    <property type="molecule type" value="Genomic_DNA"/>
</dbReference>
<dbReference type="InterPro" id="IPR011050">
    <property type="entry name" value="Pectin_lyase_fold/virulence"/>
</dbReference>
<feature type="transmembrane region" description="Helical" evidence="2">
    <location>
        <begin position="2102"/>
        <end position="2128"/>
    </location>
</feature>
<dbReference type="InterPro" id="IPR006626">
    <property type="entry name" value="PbH1"/>
</dbReference>
<name>A0A6A5A0B6_9STRA</name>
<dbReference type="PANTHER" id="PTHR11319">
    <property type="entry name" value="G PROTEIN-COUPLED RECEPTOR-RELATED"/>
    <property type="match status" value="1"/>
</dbReference>
<evidence type="ECO:0000256" key="2">
    <source>
        <dbReference type="SAM" id="Phobius"/>
    </source>
</evidence>
<keyword evidence="2" id="KW-1133">Transmembrane helix</keyword>
<dbReference type="PANTHER" id="PTHR11319:SF35">
    <property type="entry name" value="OUTER MEMBRANE PROTEIN PMPC-RELATED"/>
    <property type="match status" value="1"/>
</dbReference>
<evidence type="ECO:0000259" key="3">
    <source>
        <dbReference type="PROSITE" id="PS01180"/>
    </source>
</evidence>
<gene>
    <name evidence="4" type="ORF">As57867_003126</name>
</gene>
<dbReference type="Gene3D" id="2.60.120.290">
    <property type="entry name" value="Spermadhesin, CUB domain"/>
    <property type="match status" value="1"/>
</dbReference>
<dbReference type="InterPro" id="IPR013320">
    <property type="entry name" value="ConA-like_dom_sf"/>
</dbReference>
<keyword evidence="2" id="KW-0812">Transmembrane</keyword>
<feature type="domain" description="CUB" evidence="3">
    <location>
        <begin position="627"/>
        <end position="741"/>
    </location>
</feature>
<evidence type="ECO:0000313" key="4">
    <source>
        <dbReference type="EMBL" id="KAF0715861.1"/>
    </source>
</evidence>
<dbReference type="InterPro" id="IPR035914">
    <property type="entry name" value="Sperma_CUB_dom_sf"/>
</dbReference>